<proteinExistence type="predicted"/>
<protein>
    <recommendedName>
        <fullName evidence="4">Lysozyme inhibitor LprI N-terminal domain-containing protein</fullName>
    </recommendedName>
</protein>
<feature type="chain" id="PRO_5040509392" description="Lysozyme inhibitor LprI N-terminal domain-containing protein" evidence="1">
    <location>
        <begin position="29"/>
        <end position="114"/>
    </location>
</feature>
<keyword evidence="1" id="KW-0732">Signal</keyword>
<evidence type="ECO:0000313" key="3">
    <source>
        <dbReference type="Proteomes" id="UP000254259"/>
    </source>
</evidence>
<dbReference type="AlphaFoldDB" id="A0A9Q7V0P8"/>
<reference evidence="2 3" key="1">
    <citation type="submission" date="2018-01" db="EMBL/GenBank/DDBJ databases">
        <authorList>
            <person name="Clerissi C."/>
        </authorList>
    </citation>
    <scope>NUCLEOTIDE SEQUENCE [LARGE SCALE GENOMIC DNA]</scope>
    <source>
        <strain evidence="2">Cupriavidus taiwanensis SWF 66322</strain>
        <plasmid evidence="3">cbm2636_mp</plasmid>
    </source>
</reference>
<sequence>MNRCPSLSLLARLCVVAAGLLSLGSARATDIDCDPSARPAVATQAQRLVCESALFSMGYQRIYADQQRLLKAGAITDADIAAFRNKRDRCDTAACLDAVFREWRTFAAQARARP</sequence>
<feature type="signal peptide" evidence="1">
    <location>
        <begin position="1"/>
        <end position="28"/>
    </location>
</feature>
<dbReference type="Proteomes" id="UP000254259">
    <property type="component" value="Plasmid CBM2636_mp"/>
</dbReference>
<name>A0A9Q7V0P8_9BURK</name>
<evidence type="ECO:0000313" key="2">
    <source>
        <dbReference type="EMBL" id="SPD68241.1"/>
    </source>
</evidence>
<dbReference type="EMBL" id="LT984814">
    <property type="protein sequence ID" value="SPD68241.1"/>
    <property type="molecule type" value="Genomic_DNA"/>
</dbReference>
<dbReference type="RefSeq" id="WP_115713583.1">
    <property type="nucleotide sequence ID" value="NZ_LT984814.1"/>
</dbReference>
<accession>A0A9Q7V0P8</accession>
<gene>
    <name evidence="2" type="ORF">CBM2636_MP21091</name>
</gene>
<organism evidence="2 3">
    <name type="scientific">Cupriavidus taiwanensis</name>
    <dbReference type="NCBI Taxonomy" id="164546"/>
    <lineage>
        <taxon>Bacteria</taxon>
        <taxon>Pseudomonadati</taxon>
        <taxon>Pseudomonadota</taxon>
        <taxon>Betaproteobacteria</taxon>
        <taxon>Burkholderiales</taxon>
        <taxon>Burkholderiaceae</taxon>
        <taxon>Cupriavidus</taxon>
    </lineage>
</organism>
<keyword evidence="2" id="KW-0614">Plasmid</keyword>
<geneLocation type="plasmid" evidence="3">
    <name>cbm2636_mp</name>
</geneLocation>
<evidence type="ECO:0000256" key="1">
    <source>
        <dbReference type="SAM" id="SignalP"/>
    </source>
</evidence>
<evidence type="ECO:0008006" key="4">
    <source>
        <dbReference type="Google" id="ProtNLM"/>
    </source>
</evidence>